<keyword evidence="3" id="KW-0862">Zinc</keyword>
<dbReference type="SUPFAM" id="SSF144232">
    <property type="entry name" value="HIT/MYND zinc finger-like"/>
    <property type="match status" value="1"/>
</dbReference>
<dbReference type="PROSITE" id="PS01360">
    <property type="entry name" value="ZF_MYND_1"/>
    <property type="match status" value="1"/>
</dbReference>
<protein>
    <recommendedName>
        <fullName evidence="5">MYND-type domain-containing protein</fullName>
    </recommendedName>
</protein>
<name>A0A0C9SL70_PLICR</name>
<organism evidence="6 7">
    <name type="scientific">Plicaturopsis crispa FD-325 SS-3</name>
    <dbReference type="NCBI Taxonomy" id="944288"/>
    <lineage>
        <taxon>Eukaryota</taxon>
        <taxon>Fungi</taxon>
        <taxon>Dikarya</taxon>
        <taxon>Basidiomycota</taxon>
        <taxon>Agaricomycotina</taxon>
        <taxon>Agaricomycetes</taxon>
        <taxon>Agaricomycetidae</taxon>
        <taxon>Amylocorticiales</taxon>
        <taxon>Amylocorticiaceae</taxon>
        <taxon>Plicatura</taxon>
        <taxon>Plicaturopsis crispa</taxon>
    </lineage>
</organism>
<dbReference type="HOGENOM" id="CLU_969991_0_0_1"/>
<dbReference type="EMBL" id="KN832569">
    <property type="protein sequence ID" value="KII84971.1"/>
    <property type="molecule type" value="Genomic_DNA"/>
</dbReference>
<evidence type="ECO:0000313" key="7">
    <source>
        <dbReference type="Proteomes" id="UP000053263"/>
    </source>
</evidence>
<feature type="domain" description="MYND-type" evidence="5">
    <location>
        <begin position="18"/>
        <end position="62"/>
    </location>
</feature>
<keyword evidence="7" id="KW-1185">Reference proteome</keyword>
<sequence>MNTENSKFPHLHNPRDVCTYSGCNRVRNVDGKPLQLCNGCRMVRFCSREHLQAEWPQHKKMCKHTQKNREIYEAMVAQRGRGDKSLPPQIEGLPEPKARQYVLEDWAEAHRHSIAEALAHAIDLDDSFSMKRQHAVISLSYRPESEGNPSIAFTVTNVEIIDNTASEIVGAAAQFASFLPPFLLSVPVTSPNWFASIPCGYLVDNDIMWLAAVHLSKEDRPRVRPSDRPWFWSLQHFAQVGVVFRLQKDSQNWVPGLVDWNKHRDGWVWKEKTIGELELEGIHLARAGQQWFERFPGVVAPALALPQPRARRAR</sequence>
<proteinExistence type="predicted"/>
<reference evidence="6 7" key="1">
    <citation type="submission" date="2014-06" db="EMBL/GenBank/DDBJ databases">
        <title>Evolutionary Origins and Diversification of the Mycorrhizal Mutualists.</title>
        <authorList>
            <consortium name="DOE Joint Genome Institute"/>
            <consortium name="Mycorrhizal Genomics Consortium"/>
            <person name="Kohler A."/>
            <person name="Kuo A."/>
            <person name="Nagy L.G."/>
            <person name="Floudas D."/>
            <person name="Copeland A."/>
            <person name="Barry K.W."/>
            <person name="Cichocki N."/>
            <person name="Veneault-Fourrey C."/>
            <person name="LaButti K."/>
            <person name="Lindquist E.A."/>
            <person name="Lipzen A."/>
            <person name="Lundell T."/>
            <person name="Morin E."/>
            <person name="Murat C."/>
            <person name="Riley R."/>
            <person name="Ohm R."/>
            <person name="Sun H."/>
            <person name="Tunlid A."/>
            <person name="Henrissat B."/>
            <person name="Grigoriev I.V."/>
            <person name="Hibbett D.S."/>
            <person name="Martin F."/>
        </authorList>
    </citation>
    <scope>NUCLEOTIDE SEQUENCE [LARGE SCALE GENOMIC DNA]</scope>
    <source>
        <strain evidence="6 7">FD-325 SS-3</strain>
    </source>
</reference>
<evidence type="ECO:0000256" key="3">
    <source>
        <dbReference type="ARBA" id="ARBA00022833"/>
    </source>
</evidence>
<evidence type="ECO:0000256" key="2">
    <source>
        <dbReference type="ARBA" id="ARBA00022771"/>
    </source>
</evidence>
<dbReference type="OrthoDB" id="2957110at2759"/>
<dbReference type="AlphaFoldDB" id="A0A0C9SL70"/>
<keyword evidence="2 4" id="KW-0863">Zinc-finger</keyword>
<dbReference type="Pfam" id="PF01753">
    <property type="entry name" value="zf-MYND"/>
    <property type="match status" value="1"/>
</dbReference>
<gene>
    <name evidence="6" type="ORF">PLICRDRAFT_57466</name>
</gene>
<evidence type="ECO:0000313" key="6">
    <source>
        <dbReference type="EMBL" id="KII84971.1"/>
    </source>
</evidence>
<accession>A0A0C9SL70</accession>
<keyword evidence="1" id="KW-0479">Metal-binding</keyword>
<dbReference type="Proteomes" id="UP000053263">
    <property type="component" value="Unassembled WGS sequence"/>
</dbReference>
<evidence type="ECO:0000256" key="4">
    <source>
        <dbReference type="PROSITE-ProRule" id="PRU00134"/>
    </source>
</evidence>
<dbReference type="Gene3D" id="6.10.140.2220">
    <property type="match status" value="1"/>
</dbReference>
<dbReference type="PROSITE" id="PS50865">
    <property type="entry name" value="ZF_MYND_2"/>
    <property type="match status" value="1"/>
</dbReference>
<evidence type="ECO:0000259" key="5">
    <source>
        <dbReference type="PROSITE" id="PS50865"/>
    </source>
</evidence>
<evidence type="ECO:0000256" key="1">
    <source>
        <dbReference type="ARBA" id="ARBA00022723"/>
    </source>
</evidence>
<dbReference type="GO" id="GO:0008270">
    <property type="term" value="F:zinc ion binding"/>
    <property type="evidence" value="ECO:0007669"/>
    <property type="project" value="UniProtKB-KW"/>
</dbReference>
<dbReference type="InterPro" id="IPR002893">
    <property type="entry name" value="Znf_MYND"/>
</dbReference>